<sequence length="429" mass="45117">MTLRTRSFNRRQALKAGAGAAAVAAAVPYVSYPTRASAQGTTEVRLSTSSNGPELIALENQVAMFEAANPTITVNIESIPDQYPTALTTNLAAGTAADIFFVDSLLFPDLVTRGQLMQLDDFLTASGGGDDFFPNLLQAFQYNGGTFGIPKDWSALAMFYNSEAFTSAGITAPPTTWEELTTTLQTLTDATGVPGFVTAPDLARILPLIFQAGGGVISPDYSEILIGQQPTADALDLIVGYYNDGLATTPADAGANDTAQALGQQAANATYEGNWTYGGFAQNFPDFPLAAAPLPAGPAGQATLAFTVSYSMFAGTQIAEPAWTVINYLTGEGMLSWTTEFGVMPSRSSLTPQWLEAFPERQLFVDAAQYARPWQLGPGGQVFVDTVANNTLQALFAGQIDAAQALTQLQEGAVANIQLQAPGMATPAS</sequence>
<protein>
    <recommendedName>
        <fullName evidence="5">ABC transporter, substrate-binding protein (Cluster 1, maltose/g3p/polyamine/iron)</fullName>
    </recommendedName>
</protein>
<dbReference type="PROSITE" id="PS51318">
    <property type="entry name" value="TAT"/>
    <property type="match status" value="1"/>
</dbReference>
<organism evidence="4">
    <name type="scientific">uncultured Thermomicrobiales bacterium</name>
    <dbReference type="NCBI Taxonomy" id="1645740"/>
    <lineage>
        <taxon>Bacteria</taxon>
        <taxon>Pseudomonadati</taxon>
        <taxon>Thermomicrobiota</taxon>
        <taxon>Thermomicrobia</taxon>
        <taxon>Thermomicrobiales</taxon>
        <taxon>environmental samples</taxon>
    </lineage>
</organism>
<dbReference type="GO" id="GO:0042956">
    <property type="term" value="P:maltodextrin transmembrane transport"/>
    <property type="evidence" value="ECO:0007669"/>
    <property type="project" value="TreeGrafter"/>
</dbReference>
<dbReference type="InterPro" id="IPR006311">
    <property type="entry name" value="TAT_signal"/>
</dbReference>
<evidence type="ECO:0000256" key="3">
    <source>
        <dbReference type="ARBA" id="ARBA00022729"/>
    </source>
</evidence>
<evidence type="ECO:0000313" key="4">
    <source>
        <dbReference type="EMBL" id="CAA9571092.1"/>
    </source>
</evidence>
<keyword evidence="2" id="KW-0813">Transport</keyword>
<dbReference type="GO" id="GO:1901982">
    <property type="term" value="F:maltose binding"/>
    <property type="evidence" value="ECO:0007669"/>
    <property type="project" value="TreeGrafter"/>
</dbReference>
<dbReference type="SUPFAM" id="SSF53850">
    <property type="entry name" value="Periplasmic binding protein-like II"/>
    <property type="match status" value="1"/>
</dbReference>
<proteinExistence type="inferred from homology"/>
<name>A0A6J4V9K1_9BACT</name>
<evidence type="ECO:0008006" key="5">
    <source>
        <dbReference type="Google" id="ProtNLM"/>
    </source>
</evidence>
<dbReference type="GO" id="GO:0015768">
    <property type="term" value="P:maltose transport"/>
    <property type="evidence" value="ECO:0007669"/>
    <property type="project" value="TreeGrafter"/>
</dbReference>
<evidence type="ECO:0000256" key="1">
    <source>
        <dbReference type="ARBA" id="ARBA00008520"/>
    </source>
</evidence>
<accession>A0A6J4V9K1</accession>
<keyword evidence="3" id="KW-0732">Signal</keyword>
<dbReference type="Gene3D" id="3.40.190.10">
    <property type="entry name" value="Periplasmic binding protein-like II"/>
    <property type="match status" value="1"/>
</dbReference>
<comment type="similarity">
    <text evidence="1">Belongs to the bacterial solute-binding protein 1 family.</text>
</comment>
<evidence type="ECO:0000256" key="2">
    <source>
        <dbReference type="ARBA" id="ARBA00022448"/>
    </source>
</evidence>
<dbReference type="AlphaFoldDB" id="A0A6J4V9K1"/>
<dbReference type="GO" id="GO:0055052">
    <property type="term" value="C:ATP-binding cassette (ABC) transporter complex, substrate-binding subunit-containing"/>
    <property type="evidence" value="ECO:0007669"/>
    <property type="project" value="TreeGrafter"/>
</dbReference>
<gene>
    <name evidence="4" type="ORF">AVDCRST_MAG33-2546</name>
</gene>
<dbReference type="PANTHER" id="PTHR30061:SF50">
    <property type="entry name" value="MALTOSE_MALTODEXTRIN-BINDING PERIPLASMIC PROTEIN"/>
    <property type="match status" value="1"/>
</dbReference>
<dbReference type="PANTHER" id="PTHR30061">
    <property type="entry name" value="MALTOSE-BINDING PERIPLASMIC PROTEIN"/>
    <property type="match status" value="1"/>
</dbReference>
<reference evidence="4" key="1">
    <citation type="submission" date="2020-02" db="EMBL/GenBank/DDBJ databases">
        <authorList>
            <person name="Meier V. D."/>
        </authorList>
    </citation>
    <scope>NUCLEOTIDE SEQUENCE</scope>
    <source>
        <strain evidence="4">AVDCRST_MAG33</strain>
    </source>
</reference>
<dbReference type="EMBL" id="CADCWK010000295">
    <property type="protein sequence ID" value="CAA9571092.1"/>
    <property type="molecule type" value="Genomic_DNA"/>
</dbReference>